<dbReference type="Gene3D" id="3.90.1170.50">
    <property type="entry name" value="Aldehyde oxidase/xanthine dehydrogenase, a/b hammerhead"/>
    <property type="match status" value="1"/>
</dbReference>
<dbReference type="Pfam" id="PF01315">
    <property type="entry name" value="Ald_Xan_dh_C"/>
    <property type="match status" value="1"/>
</dbReference>
<dbReference type="GO" id="GO:0016491">
    <property type="term" value="F:oxidoreductase activity"/>
    <property type="evidence" value="ECO:0007669"/>
    <property type="project" value="InterPro"/>
</dbReference>
<dbReference type="SMART" id="SM01008">
    <property type="entry name" value="Ald_Xan_dh_C"/>
    <property type="match status" value="1"/>
</dbReference>
<protein>
    <submittedName>
        <fullName evidence="2">Aldehyde oxidase and xanthine dehydrogenase, a/b hammerhead domain</fullName>
    </submittedName>
</protein>
<sequence>MKSTFNVIGKRQQKIEALEKVTGKLKYSGDLQFPNTLHVKILRSPHAHANIKSIDTSKALALEGVEAVITHEDVPKVPTMHQFLFLPSVMYYDSFLLEKKVRHFGDRVAAVAAVTPEIAKQALELIEVEYEKLPAV</sequence>
<evidence type="ECO:0000259" key="1">
    <source>
        <dbReference type="SMART" id="SM01008"/>
    </source>
</evidence>
<dbReference type="EMBL" id="FNJI01000081">
    <property type="protein sequence ID" value="SDP84037.1"/>
    <property type="molecule type" value="Genomic_DNA"/>
</dbReference>
<organism evidence="2 3">
    <name type="scientific">Desulforhopalus singaporensis</name>
    <dbReference type="NCBI Taxonomy" id="91360"/>
    <lineage>
        <taxon>Bacteria</taxon>
        <taxon>Pseudomonadati</taxon>
        <taxon>Thermodesulfobacteriota</taxon>
        <taxon>Desulfobulbia</taxon>
        <taxon>Desulfobulbales</taxon>
        <taxon>Desulfocapsaceae</taxon>
        <taxon>Desulforhopalus</taxon>
    </lineage>
</organism>
<name>A0A1H0VZU6_9BACT</name>
<accession>A0A1H0VZU6</accession>
<dbReference type="PANTHER" id="PTHR11908:SF157">
    <property type="entry name" value="XANTHINE DEHYDROGENASE SUBUNIT D-RELATED"/>
    <property type="match status" value="1"/>
</dbReference>
<gene>
    <name evidence="2" type="ORF">SAMN05660330_04345</name>
</gene>
<feature type="non-terminal residue" evidence="2">
    <location>
        <position position="136"/>
    </location>
</feature>
<dbReference type="GO" id="GO:0005506">
    <property type="term" value="F:iron ion binding"/>
    <property type="evidence" value="ECO:0007669"/>
    <property type="project" value="InterPro"/>
</dbReference>
<dbReference type="AlphaFoldDB" id="A0A1H0VZU6"/>
<dbReference type="SUPFAM" id="SSF54665">
    <property type="entry name" value="CO dehydrogenase molybdoprotein N-domain-like"/>
    <property type="match status" value="1"/>
</dbReference>
<feature type="domain" description="Aldehyde oxidase/xanthine dehydrogenase a/b hammerhead" evidence="1">
    <location>
        <begin position="22"/>
        <end position="134"/>
    </location>
</feature>
<evidence type="ECO:0000313" key="2">
    <source>
        <dbReference type="EMBL" id="SDP84037.1"/>
    </source>
</evidence>
<proteinExistence type="predicted"/>
<dbReference type="PANTHER" id="PTHR11908">
    <property type="entry name" value="XANTHINE DEHYDROGENASE"/>
    <property type="match status" value="1"/>
</dbReference>
<reference evidence="2 3" key="1">
    <citation type="submission" date="2016-10" db="EMBL/GenBank/DDBJ databases">
        <authorList>
            <person name="de Groot N.N."/>
        </authorList>
    </citation>
    <scope>NUCLEOTIDE SEQUENCE [LARGE SCALE GENOMIC DNA]</scope>
    <source>
        <strain evidence="2 3">DSM 12130</strain>
    </source>
</reference>
<dbReference type="InterPro" id="IPR016208">
    <property type="entry name" value="Ald_Oxase/xanthine_DH-like"/>
</dbReference>
<dbReference type="InterPro" id="IPR036856">
    <property type="entry name" value="Ald_Oxase/Xan_DH_a/b_sf"/>
</dbReference>
<evidence type="ECO:0000313" key="3">
    <source>
        <dbReference type="Proteomes" id="UP000199073"/>
    </source>
</evidence>
<keyword evidence="3" id="KW-1185">Reference proteome</keyword>
<dbReference type="InterPro" id="IPR000674">
    <property type="entry name" value="Ald_Oxase/Xan_DH_a/b"/>
</dbReference>
<dbReference type="Proteomes" id="UP000199073">
    <property type="component" value="Unassembled WGS sequence"/>
</dbReference>
<dbReference type="STRING" id="91360.SAMN05660330_04345"/>